<name>A0A2A5T0R0_9GAMM</name>
<evidence type="ECO:0000313" key="2">
    <source>
        <dbReference type="Proteomes" id="UP000219020"/>
    </source>
</evidence>
<evidence type="ECO:0000313" key="1">
    <source>
        <dbReference type="EMBL" id="PCS21759.1"/>
    </source>
</evidence>
<dbReference type="AlphaFoldDB" id="A0A2A5T0R0"/>
<dbReference type="EMBL" id="NBYY01000030">
    <property type="protein sequence ID" value="PCS21759.1"/>
    <property type="molecule type" value="Genomic_DNA"/>
</dbReference>
<organism evidence="1 2">
    <name type="scientific">Candidatus Enterovibrio escicola</name>
    <dbReference type="NCBI Taxonomy" id="1927127"/>
    <lineage>
        <taxon>Bacteria</taxon>
        <taxon>Pseudomonadati</taxon>
        <taxon>Pseudomonadota</taxon>
        <taxon>Gammaproteobacteria</taxon>
        <taxon>Vibrionales</taxon>
        <taxon>Vibrionaceae</taxon>
        <taxon>Enterovibrio</taxon>
    </lineage>
</organism>
<protein>
    <submittedName>
        <fullName evidence="1">Uncharacterized protein</fullName>
    </submittedName>
</protein>
<dbReference type="Proteomes" id="UP000219020">
    <property type="component" value="Unassembled WGS sequence"/>
</dbReference>
<comment type="caution">
    <text evidence="1">The sequence shown here is derived from an EMBL/GenBank/DDBJ whole genome shotgun (WGS) entry which is preliminary data.</text>
</comment>
<accession>A0A2A5T0R0</accession>
<reference evidence="2" key="1">
    <citation type="submission" date="2017-04" db="EMBL/GenBank/DDBJ databases">
        <title>Genome evolution of the luminous symbionts of deep sea anglerfish.</title>
        <authorList>
            <person name="Hendry T.A."/>
        </authorList>
    </citation>
    <scope>NUCLEOTIDE SEQUENCE [LARGE SCALE GENOMIC DNA]</scope>
</reference>
<keyword evidence="2" id="KW-1185">Reference proteome</keyword>
<proteinExistence type="predicted"/>
<gene>
    <name evidence="1" type="ORF">BTN49_2580</name>
</gene>
<sequence>MYRRFNFWSKKGISVKFSKELSKIADFEWIFIEDLIVRTHQLGTGITTQH</sequence>